<dbReference type="Pfam" id="PF01428">
    <property type="entry name" value="zf-AN1"/>
    <property type="match status" value="1"/>
</dbReference>
<dbReference type="SMART" id="SM00259">
    <property type="entry name" value="ZnF_A20"/>
    <property type="match status" value="1"/>
</dbReference>
<reference evidence="8" key="1">
    <citation type="journal article" date="2023" name="Plant Biotechnol. J.">
        <title>Chromosome-level wild Hevea brasiliensis genome provides new tools for genomic-assisted breeding and valuable loci to elevate rubber yield.</title>
        <authorList>
            <person name="Cheng H."/>
            <person name="Song X."/>
            <person name="Hu Y."/>
            <person name="Wu T."/>
            <person name="Yang Q."/>
            <person name="An Z."/>
            <person name="Feng S."/>
            <person name="Deng Z."/>
            <person name="Wu W."/>
            <person name="Zeng X."/>
            <person name="Tu M."/>
            <person name="Wang X."/>
            <person name="Huang H."/>
        </authorList>
    </citation>
    <scope>NUCLEOTIDE SEQUENCE</scope>
    <source>
        <strain evidence="8">MT/VB/25A 57/8</strain>
    </source>
</reference>
<dbReference type="InterPro" id="IPR035896">
    <property type="entry name" value="AN1-like_Znf"/>
</dbReference>
<protein>
    <recommendedName>
        <fullName evidence="10">Zinc finger A20 and AN1 domain-containing stress-associated protein 4</fullName>
    </recommendedName>
</protein>
<dbReference type="Proteomes" id="UP001174677">
    <property type="component" value="Chromosome 5"/>
</dbReference>
<evidence type="ECO:0000259" key="6">
    <source>
        <dbReference type="PROSITE" id="PS51036"/>
    </source>
</evidence>
<dbReference type="SUPFAM" id="SSF118310">
    <property type="entry name" value="AN1-like Zinc finger"/>
    <property type="match status" value="1"/>
</dbReference>
<dbReference type="PANTHER" id="PTHR10634:SF67">
    <property type="entry name" value="AN1-TYPE ZINC FINGER PROTEIN 3"/>
    <property type="match status" value="1"/>
</dbReference>
<dbReference type="EMBL" id="JARPOI010000005">
    <property type="protein sequence ID" value="KAJ9181410.1"/>
    <property type="molecule type" value="Genomic_DNA"/>
</dbReference>
<name>A0ABQ9MP26_HEVBR</name>
<evidence type="ECO:0008006" key="10">
    <source>
        <dbReference type="Google" id="ProtNLM"/>
    </source>
</evidence>
<comment type="caution">
    <text evidence="8">The sequence shown here is derived from an EMBL/GenBank/DDBJ whole genome shotgun (WGS) entry which is preliminary data.</text>
</comment>
<feature type="domain" description="AN1-type" evidence="7">
    <location>
        <begin position="92"/>
        <end position="138"/>
    </location>
</feature>
<dbReference type="SUPFAM" id="SSF57716">
    <property type="entry name" value="Glucocorticoid receptor-like (DNA-binding domain)"/>
    <property type="match status" value="1"/>
</dbReference>
<evidence type="ECO:0000256" key="1">
    <source>
        <dbReference type="ARBA" id="ARBA00003732"/>
    </source>
</evidence>
<dbReference type="Gene3D" id="1.20.5.4770">
    <property type="match status" value="1"/>
</dbReference>
<evidence type="ECO:0000313" key="8">
    <source>
        <dbReference type="EMBL" id="KAJ9181410.1"/>
    </source>
</evidence>
<gene>
    <name evidence="8" type="ORF">P3X46_009543</name>
</gene>
<keyword evidence="2" id="KW-0479">Metal-binding</keyword>
<accession>A0ABQ9MP26</accession>
<feature type="domain" description="A20-type" evidence="6">
    <location>
        <begin position="10"/>
        <end position="44"/>
    </location>
</feature>
<dbReference type="InterPro" id="IPR002653">
    <property type="entry name" value="Znf_A20"/>
</dbReference>
<evidence type="ECO:0000259" key="7">
    <source>
        <dbReference type="PROSITE" id="PS51039"/>
    </source>
</evidence>
<dbReference type="PROSITE" id="PS51039">
    <property type="entry name" value="ZF_AN1"/>
    <property type="match status" value="1"/>
</dbReference>
<evidence type="ECO:0000256" key="5">
    <source>
        <dbReference type="PROSITE-ProRule" id="PRU00449"/>
    </source>
</evidence>
<evidence type="ECO:0000256" key="4">
    <source>
        <dbReference type="ARBA" id="ARBA00022833"/>
    </source>
</evidence>
<dbReference type="SMART" id="SM00154">
    <property type="entry name" value="ZnF_AN1"/>
    <property type="match status" value="1"/>
</dbReference>
<dbReference type="Gene3D" id="4.10.1110.10">
    <property type="entry name" value="AN1-like Zinc finger"/>
    <property type="match status" value="1"/>
</dbReference>
<dbReference type="InterPro" id="IPR050652">
    <property type="entry name" value="AN1_A20_ZnFinger"/>
</dbReference>
<dbReference type="PROSITE" id="PS51036">
    <property type="entry name" value="ZF_A20"/>
    <property type="match status" value="1"/>
</dbReference>
<evidence type="ECO:0000256" key="2">
    <source>
        <dbReference type="ARBA" id="ARBA00022723"/>
    </source>
</evidence>
<evidence type="ECO:0000313" key="9">
    <source>
        <dbReference type="Proteomes" id="UP001174677"/>
    </source>
</evidence>
<keyword evidence="3 5" id="KW-0863">Zinc-finger</keyword>
<organism evidence="8 9">
    <name type="scientific">Hevea brasiliensis</name>
    <name type="common">Para rubber tree</name>
    <name type="synonym">Siphonia brasiliensis</name>
    <dbReference type="NCBI Taxonomy" id="3981"/>
    <lineage>
        <taxon>Eukaryota</taxon>
        <taxon>Viridiplantae</taxon>
        <taxon>Streptophyta</taxon>
        <taxon>Embryophyta</taxon>
        <taxon>Tracheophyta</taxon>
        <taxon>Spermatophyta</taxon>
        <taxon>Magnoliopsida</taxon>
        <taxon>eudicotyledons</taxon>
        <taxon>Gunneridae</taxon>
        <taxon>Pentapetalae</taxon>
        <taxon>rosids</taxon>
        <taxon>fabids</taxon>
        <taxon>Malpighiales</taxon>
        <taxon>Euphorbiaceae</taxon>
        <taxon>Crotonoideae</taxon>
        <taxon>Micrandreae</taxon>
        <taxon>Hevea</taxon>
    </lineage>
</organism>
<keyword evidence="4" id="KW-0862">Zinc</keyword>
<dbReference type="PANTHER" id="PTHR10634">
    <property type="entry name" value="AN1-TYPE ZINC FINGER PROTEIN"/>
    <property type="match status" value="1"/>
</dbReference>
<dbReference type="Pfam" id="PF01754">
    <property type="entry name" value="zf-A20"/>
    <property type="match status" value="1"/>
</dbReference>
<evidence type="ECO:0000256" key="3">
    <source>
        <dbReference type="ARBA" id="ARBA00022771"/>
    </source>
</evidence>
<proteinExistence type="predicted"/>
<dbReference type="InterPro" id="IPR000058">
    <property type="entry name" value="Znf_AN1"/>
</dbReference>
<comment type="function">
    <text evidence="1">May be involved in environmental stress response.</text>
</comment>
<sequence>MAEEHRCKAPEGHRLCANNCGFFGSSATMNLCSKCYSDYCLKERQQQQEASVKASLYVSSSLPSVPVGDSQPSPAIALPEVRSPATEVPAAVEQPSRCFTCRKRVGLSGFKCRCGITFCGTHRYPEQHGCTFDFKKVGREQIARTNPLVVAEKLDKI</sequence>
<keyword evidence="9" id="KW-1185">Reference proteome</keyword>